<evidence type="ECO:0000313" key="3">
    <source>
        <dbReference type="Proteomes" id="UP001210231"/>
    </source>
</evidence>
<sequence>MSFGKIIKSGIACLALTIQVASSQGNADTKFAEPLAEVLKTIETRFGIKLSYPESLIKDRTVTYAEWRFRMDNVEQTLQNVLASQDLTFTKSGEGKYKIKNFEYHLKTPEEGKRQLDYLSTLYNNKEAWEKRKDSMKTEMLTALRLNPLPVTGNSKPILVNKRQYNGYSVENIALEIFPGLYIAGSVYKPIGIKGKLPVVLSPDGHWAKHRYRDDAQYRFATMARMGCLVVSYDLFAWGESLLQFKTEDHRRALANTVQTLSGIRFLDYMLSLKEADPSRVAISGGSGGGSQTMLGTALDNRITLSVPVVMMSSYHSGGCPCESGMGVHLCGGGTNNVEIAAMAAPRPQLVISDGKDWTQQVPTVEFPFLKNTYKFYNATSQVENVHMPDEGHDFGKNKRQALYAFLAKHFKLNTAKMQATDGRIDESKVTIEADSLMYAFGNKGERLPQNAFRNYIDFERSFNNLTSGKPIKIGLIDLMLLKRQKLSAVALAKELGADGLEVDMGGLGKRITFSNQLLTDSIRDKFMNAFRDNKIIPASIAMTGYYAQSFCERESYIESVNDAFKTAELMGVRDIFLPLGVACNLQEQPGKRKAVVERLTEIAKIAEEKGIVVNIETSLNATEELILLKDIGSPYIKSYFNFSEPLKNGRDLYKELEILGRDNIGMIHCTNKDSVWLQNDPQIDLSKIKQTLNKIGWTGWLMVERSRDAKKPTDVKYNYGANTAYLKRFFN</sequence>
<dbReference type="GO" id="GO:0016853">
    <property type="term" value="F:isomerase activity"/>
    <property type="evidence" value="ECO:0007669"/>
    <property type="project" value="UniProtKB-KW"/>
</dbReference>
<dbReference type="Gene3D" id="3.40.50.1820">
    <property type="entry name" value="alpha/beta hydrolase"/>
    <property type="match status" value="1"/>
</dbReference>
<dbReference type="PANTHER" id="PTHR22946:SF8">
    <property type="entry name" value="ACETYL XYLAN ESTERASE DOMAIN-CONTAINING PROTEIN"/>
    <property type="match status" value="1"/>
</dbReference>
<dbReference type="RefSeq" id="WP_407030921.1">
    <property type="nucleotide sequence ID" value="NZ_JAQGEF010000006.1"/>
</dbReference>
<evidence type="ECO:0000259" key="1">
    <source>
        <dbReference type="Pfam" id="PF01261"/>
    </source>
</evidence>
<comment type="caution">
    <text evidence="2">The sequence shown here is derived from an EMBL/GenBank/DDBJ whole genome shotgun (WGS) entry which is preliminary data.</text>
</comment>
<proteinExistence type="predicted"/>
<organism evidence="2 3">
    <name type="scientific">Polluticaenibacter yanchengensis</name>
    <dbReference type="NCBI Taxonomy" id="3014562"/>
    <lineage>
        <taxon>Bacteria</taxon>
        <taxon>Pseudomonadati</taxon>
        <taxon>Bacteroidota</taxon>
        <taxon>Chitinophagia</taxon>
        <taxon>Chitinophagales</taxon>
        <taxon>Chitinophagaceae</taxon>
        <taxon>Polluticaenibacter</taxon>
    </lineage>
</organism>
<keyword evidence="2" id="KW-0413">Isomerase</keyword>
<gene>
    <name evidence="2" type="ORF">O3P16_07235</name>
</gene>
<dbReference type="PANTHER" id="PTHR22946">
    <property type="entry name" value="DIENELACTONE HYDROLASE DOMAIN-CONTAINING PROTEIN-RELATED"/>
    <property type="match status" value="1"/>
</dbReference>
<feature type="domain" description="Xylose isomerase-like TIM barrel" evidence="1">
    <location>
        <begin position="490"/>
        <end position="713"/>
    </location>
</feature>
<dbReference type="Gene3D" id="3.20.20.150">
    <property type="entry name" value="Divalent-metal-dependent TIM barrel enzymes"/>
    <property type="match status" value="1"/>
</dbReference>
<dbReference type="Pfam" id="PF01261">
    <property type="entry name" value="AP_endonuc_2"/>
    <property type="match status" value="1"/>
</dbReference>
<dbReference type="InterPro" id="IPR013022">
    <property type="entry name" value="Xyl_isomerase-like_TIM-brl"/>
</dbReference>
<dbReference type="InterPro" id="IPR029058">
    <property type="entry name" value="AB_hydrolase_fold"/>
</dbReference>
<dbReference type="InterPro" id="IPR050261">
    <property type="entry name" value="FrsA_esterase"/>
</dbReference>
<reference evidence="2 3" key="1">
    <citation type="submission" date="2022-12" db="EMBL/GenBank/DDBJ databases">
        <title>Chitinophagaceae gen. sp. nov., a new member of the family Chitinophagaceae, isolated from soil in a chemical factory.</title>
        <authorList>
            <person name="Ke Z."/>
        </authorList>
    </citation>
    <scope>NUCLEOTIDE SEQUENCE [LARGE SCALE GENOMIC DNA]</scope>
    <source>
        <strain evidence="2 3">LY-5</strain>
    </source>
</reference>
<dbReference type="EMBL" id="JAQGEF010000006">
    <property type="protein sequence ID" value="MDA3614596.1"/>
    <property type="molecule type" value="Genomic_DNA"/>
</dbReference>
<dbReference type="Proteomes" id="UP001210231">
    <property type="component" value="Unassembled WGS sequence"/>
</dbReference>
<dbReference type="SUPFAM" id="SSF53474">
    <property type="entry name" value="alpha/beta-Hydrolases"/>
    <property type="match status" value="1"/>
</dbReference>
<name>A0ABT4UIG2_9BACT</name>
<dbReference type="SUPFAM" id="SSF51658">
    <property type="entry name" value="Xylose isomerase-like"/>
    <property type="match status" value="1"/>
</dbReference>
<keyword evidence="3" id="KW-1185">Reference proteome</keyword>
<protein>
    <submittedName>
        <fullName evidence="2">Sugar phosphate isomerase/epimerase</fullName>
    </submittedName>
</protein>
<evidence type="ECO:0000313" key="2">
    <source>
        <dbReference type="EMBL" id="MDA3614596.1"/>
    </source>
</evidence>
<accession>A0ABT4UIG2</accession>
<dbReference type="InterPro" id="IPR036237">
    <property type="entry name" value="Xyl_isomerase-like_sf"/>
</dbReference>